<evidence type="ECO:0000313" key="11">
    <source>
        <dbReference type="Proteomes" id="UP000182811"/>
    </source>
</evidence>
<comment type="caution">
    <text evidence="8">Lacks conserved residue(s) required for the propagation of feature annotation.</text>
</comment>
<evidence type="ECO:0000313" key="10">
    <source>
        <dbReference type="EMBL" id="OIQ61137.1"/>
    </source>
</evidence>
<comment type="catalytic activity">
    <reaction evidence="8">
        <text>Mo-molybdopterin + GTP + H(+) = Mo-molybdopterin guanine dinucleotide + diphosphate</text>
        <dbReference type="Rhea" id="RHEA:34243"/>
        <dbReference type="ChEBI" id="CHEBI:15378"/>
        <dbReference type="ChEBI" id="CHEBI:33019"/>
        <dbReference type="ChEBI" id="CHEBI:37565"/>
        <dbReference type="ChEBI" id="CHEBI:71302"/>
        <dbReference type="ChEBI" id="CHEBI:71310"/>
        <dbReference type="EC" id="2.7.7.77"/>
    </reaction>
</comment>
<comment type="similarity">
    <text evidence="8">Belongs to the MobA family.</text>
</comment>
<dbReference type="PANTHER" id="PTHR19136:SF81">
    <property type="entry name" value="MOLYBDENUM COFACTOR GUANYLYLTRANSFERASE"/>
    <property type="match status" value="1"/>
</dbReference>
<comment type="domain">
    <text evidence="8">The N-terminal domain determines nucleotide recognition and specific binding, while the C-terminal domain determines the specific binding to the target protein.</text>
</comment>
<sequence>MPANLPPAGGIVLAGGKSTRMGTNKALLPLRERTLLATVVTALRPLFNEIIVVTNTPELYRDLEVLLVTDVIPGRGPLSGIHAGLLASPYWYNFIVACDMPFLATDFINYLLGQAPGYDAVVPRRGKYLQPLHAVYSQGCLAAIEACLQRQEYQAFAFYPGVRVRYVDVDRLEVKGVNDPEKIFFNINTPADLERARRIFKEDRYD</sequence>
<dbReference type="GO" id="GO:0046872">
    <property type="term" value="F:metal ion binding"/>
    <property type="evidence" value="ECO:0007669"/>
    <property type="project" value="UniProtKB-KW"/>
</dbReference>
<feature type="binding site" evidence="8">
    <location>
        <position position="70"/>
    </location>
    <ligand>
        <name>GTP</name>
        <dbReference type="ChEBI" id="CHEBI:37565"/>
    </ligand>
</feature>
<evidence type="ECO:0000256" key="8">
    <source>
        <dbReference type="HAMAP-Rule" id="MF_00316"/>
    </source>
</evidence>
<dbReference type="OrthoDB" id="9788394at2"/>
<reference evidence="10 11" key="1">
    <citation type="submission" date="2016-08" db="EMBL/GenBank/DDBJ databases">
        <title>Genome-based comparison of Moorella thermoacetic strains.</title>
        <authorList>
            <person name="Poehlein A."/>
            <person name="Bengelsdorf F.R."/>
            <person name="Esser C."/>
            <person name="Duerre P."/>
            <person name="Daniel R."/>
        </authorList>
    </citation>
    <scope>NUCLEOTIDE SEQUENCE [LARGE SCALE GENOMIC DNA]</scope>
    <source>
        <strain evidence="10 11">DSM 21394</strain>
    </source>
</reference>
<proteinExistence type="inferred from homology"/>
<evidence type="ECO:0000256" key="3">
    <source>
        <dbReference type="ARBA" id="ARBA00022723"/>
    </source>
</evidence>
<keyword evidence="3 8" id="KW-0479">Metal-binding</keyword>
<evidence type="ECO:0000259" key="9">
    <source>
        <dbReference type="Pfam" id="PF12804"/>
    </source>
</evidence>
<dbReference type="Pfam" id="PF12804">
    <property type="entry name" value="NTP_transf_3"/>
    <property type="match status" value="1"/>
</dbReference>
<organism evidence="10 11">
    <name type="scientific">Neomoorella thermoacetica</name>
    <name type="common">Clostridium thermoaceticum</name>
    <dbReference type="NCBI Taxonomy" id="1525"/>
    <lineage>
        <taxon>Bacteria</taxon>
        <taxon>Bacillati</taxon>
        <taxon>Bacillota</taxon>
        <taxon>Clostridia</taxon>
        <taxon>Neomoorellales</taxon>
        <taxon>Neomoorellaceae</taxon>
        <taxon>Neomoorella</taxon>
    </lineage>
</organism>
<evidence type="ECO:0000256" key="4">
    <source>
        <dbReference type="ARBA" id="ARBA00022741"/>
    </source>
</evidence>
<dbReference type="AlphaFoldDB" id="A0A1J5NPM0"/>
<comment type="caution">
    <text evidence="10">The sequence shown here is derived from an EMBL/GenBank/DDBJ whole genome shotgun (WGS) entry which is preliminary data.</text>
</comment>
<keyword evidence="7 8" id="KW-0501">Molybdenum cofactor biosynthesis</keyword>
<keyword evidence="6 8" id="KW-0342">GTP-binding</keyword>
<accession>A0A1J5NPM0</accession>
<keyword evidence="5 8" id="KW-0460">Magnesium</keyword>
<feature type="binding site" evidence="8">
    <location>
        <begin position="13"/>
        <end position="15"/>
    </location>
    <ligand>
        <name>GTP</name>
        <dbReference type="ChEBI" id="CHEBI:37565"/>
    </ligand>
</feature>
<dbReference type="GO" id="GO:0005525">
    <property type="term" value="F:GTP binding"/>
    <property type="evidence" value="ECO:0007669"/>
    <property type="project" value="UniProtKB-UniRule"/>
</dbReference>
<evidence type="ECO:0000256" key="2">
    <source>
        <dbReference type="ARBA" id="ARBA00022679"/>
    </source>
</evidence>
<gene>
    <name evidence="8 10" type="primary">mobA</name>
    <name evidence="10" type="ORF">MOTE_02060</name>
</gene>
<dbReference type="HAMAP" id="MF_00316">
    <property type="entry name" value="MobA"/>
    <property type="match status" value="1"/>
</dbReference>
<evidence type="ECO:0000256" key="5">
    <source>
        <dbReference type="ARBA" id="ARBA00022842"/>
    </source>
</evidence>
<protein>
    <recommendedName>
        <fullName evidence="8">Probable molybdenum cofactor guanylyltransferase</fullName>
        <shortName evidence="8">MoCo guanylyltransferase</shortName>
        <ecNumber evidence="8">2.7.7.77</ecNumber>
    </recommendedName>
    <alternativeName>
        <fullName evidence="8">GTP:molybdopterin guanylyltransferase</fullName>
    </alternativeName>
    <alternativeName>
        <fullName evidence="8">Mo-MPT guanylyltransferase</fullName>
    </alternativeName>
    <alternativeName>
        <fullName evidence="8">Molybdopterin guanylyltransferase</fullName>
    </alternativeName>
    <alternativeName>
        <fullName evidence="8">Molybdopterin-guanine dinucleotide synthase</fullName>
        <shortName evidence="8">MGD synthase</shortName>
    </alternativeName>
</protein>
<dbReference type="CDD" id="cd02503">
    <property type="entry name" value="MobA"/>
    <property type="match status" value="1"/>
</dbReference>
<name>A0A1J5NPM0_NEOTH</name>
<keyword evidence="1 8" id="KW-0963">Cytoplasm</keyword>
<feature type="binding site" evidence="8">
    <location>
        <position position="25"/>
    </location>
    <ligand>
        <name>GTP</name>
        <dbReference type="ChEBI" id="CHEBI:37565"/>
    </ligand>
</feature>
<keyword evidence="4 8" id="KW-0547">Nucleotide-binding</keyword>
<feature type="binding site" evidence="8">
    <location>
        <position position="99"/>
    </location>
    <ligand>
        <name>Mg(2+)</name>
        <dbReference type="ChEBI" id="CHEBI:18420"/>
    </ligand>
</feature>
<dbReference type="EC" id="2.7.7.77" evidence="8"/>
<keyword evidence="10" id="KW-0548">Nucleotidyltransferase</keyword>
<keyword evidence="2 8" id="KW-0808">Transferase</keyword>
<dbReference type="GO" id="GO:0005737">
    <property type="term" value="C:cytoplasm"/>
    <property type="evidence" value="ECO:0007669"/>
    <property type="project" value="UniProtKB-SubCell"/>
</dbReference>
<evidence type="ECO:0000256" key="6">
    <source>
        <dbReference type="ARBA" id="ARBA00023134"/>
    </source>
</evidence>
<dbReference type="InterPro" id="IPR025877">
    <property type="entry name" value="MobA-like_NTP_Trfase"/>
</dbReference>
<feature type="binding site" evidence="8">
    <location>
        <position position="99"/>
    </location>
    <ligand>
        <name>GTP</name>
        <dbReference type="ChEBI" id="CHEBI:37565"/>
    </ligand>
</feature>
<dbReference type="SUPFAM" id="SSF53448">
    <property type="entry name" value="Nucleotide-diphospho-sugar transferases"/>
    <property type="match status" value="1"/>
</dbReference>
<feature type="domain" description="MobA-like NTP transferase" evidence="9">
    <location>
        <begin position="10"/>
        <end position="154"/>
    </location>
</feature>
<dbReference type="PANTHER" id="PTHR19136">
    <property type="entry name" value="MOLYBDENUM COFACTOR GUANYLYLTRANSFERASE"/>
    <property type="match status" value="1"/>
</dbReference>
<comment type="cofactor">
    <cofactor evidence="8">
        <name>Mg(2+)</name>
        <dbReference type="ChEBI" id="CHEBI:18420"/>
    </cofactor>
</comment>
<dbReference type="GO" id="GO:0006777">
    <property type="term" value="P:Mo-molybdopterin cofactor biosynthetic process"/>
    <property type="evidence" value="ECO:0007669"/>
    <property type="project" value="UniProtKB-KW"/>
</dbReference>
<comment type="subcellular location">
    <subcellularLocation>
        <location evidence="8">Cytoplasm</location>
    </subcellularLocation>
</comment>
<comment type="function">
    <text evidence="8">Transfers a GMP moiety from GTP to Mo-molybdopterin (Mo-MPT) cofactor (Moco or molybdenum cofactor) to form Mo-molybdopterin guanine dinucleotide (Mo-MGD) cofactor.</text>
</comment>
<dbReference type="InterPro" id="IPR013482">
    <property type="entry name" value="Molybde_CF_guanTrfase"/>
</dbReference>
<dbReference type="EMBL" id="MDDC01000002">
    <property type="protein sequence ID" value="OIQ61137.1"/>
    <property type="molecule type" value="Genomic_DNA"/>
</dbReference>
<dbReference type="Gene3D" id="3.90.550.10">
    <property type="entry name" value="Spore Coat Polysaccharide Biosynthesis Protein SpsA, Chain A"/>
    <property type="match status" value="1"/>
</dbReference>
<dbReference type="InterPro" id="IPR029044">
    <property type="entry name" value="Nucleotide-diphossugar_trans"/>
</dbReference>
<dbReference type="Proteomes" id="UP000182811">
    <property type="component" value="Unassembled WGS sequence"/>
</dbReference>
<evidence type="ECO:0000256" key="7">
    <source>
        <dbReference type="ARBA" id="ARBA00023150"/>
    </source>
</evidence>
<evidence type="ECO:0000256" key="1">
    <source>
        <dbReference type="ARBA" id="ARBA00022490"/>
    </source>
</evidence>
<dbReference type="GO" id="GO:0061603">
    <property type="term" value="F:molybdenum cofactor guanylyltransferase activity"/>
    <property type="evidence" value="ECO:0007669"/>
    <property type="project" value="UniProtKB-EC"/>
</dbReference>